<dbReference type="EMBL" id="DNVO01000020">
    <property type="protein sequence ID" value="HBI35593.1"/>
    <property type="molecule type" value="Genomic_DNA"/>
</dbReference>
<organism evidence="3 4">
    <name type="scientific">candidate division WWE3 bacterium</name>
    <dbReference type="NCBI Taxonomy" id="2053526"/>
    <lineage>
        <taxon>Bacteria</taxon>
        <taxon>Katanobacteria</taxon>
    </lineage>
</organism>
<keyword evidence="2" id="KW-0812">Transmembrane</keyword>
<comment type="caution">
    <text evidence="3">The sequence shown here is derived from an EMBL/GenBank/DDBJ whole genome shotgun (WGS) entry which is preliminary data.</text>
</comment>
<dbReference type="AlphaFoldDB" id="A0A354G3K5"/>
<evidence type="ECO:0008006" key="5">
    <source>
        <dbReference type="Google" id="ProtNLM"/>
    </source>
</evidence>
<dbReference type="Pfam" id="PF04203">
    <property type="entry name" value="Sortase"/>
    <property type="match status" value="1"/>
</dbReference>
<evidence type="ECO:0000256" key="2">
    <source>
        <dbReference type="SAM" id="Phobius"/>
    </source>
</evidence>
<accession>A0A354G3K5</accession>
<keyword evidence="2" id="KW-1133">Transmembrane helix</keyword>
<reference evidence="3 4" key="1">
    <citation type="journal article" date="2018" name="Nat. Biotechnol.">
        <title>A standardized bacterial taxonomy based on genome phylogeny substantially revises the tree of life.</title>
        <authorList>
            <person name="Parks D.H."/>
            <person name="Chuvochina M."/>
            <person name="Waite D.W."/>
            <person name="Rinke C."/>
            <person name="Skarshewski A."/>
            <person name="Chaumeil P.A."/>
            <person name="Hugenholtz P."/>
        </authorList>
    </citation>
    <scope>NUCLEOTIDE SEQUENCE [LARGE SCALE GENOMIC DNA]</scope>
    <source>
        <strain evidence="3">UBA12146</strain>
    </source>
</reference>
<evidence type="ECO:0000313" key="4">
    <source>
        <dbReference type="Proteomes" id="UP000261706"/>
    </source>
</evidence>
<keyword evidence="1" id="KW-0378">Hydrolase</keyword>
<feature type="transmembrane region" description="Helical" evidence="2">
    <location>
        <begin position="38"/>
        <end position="61"/>
    </location>
</feature>
<keyword evidence="2" id="KW-0472">Membrane</keyword>
<sequence>MGFITRHPEHQIAPIFKTFIGLLYNERKDMLILRHHKFAKLSNVLIAIGALFLIVSFGPLIKDEMWFYVKELRNQEYKINAEGGEQESVFARLLSSDPVSITPVDTEFSIVIERIGVNAPIIADVSVMDEKAYREALKHGIAHASASQYPSKSPGNVYLFAHASLNFFDLGGYASVFNLLRKLNYGDKVHVFYKGDDYIYEVMNKEVVKGWNTAPLSRPVLEPVLTLQTCDPPGTTINRYVVTAVLKDVVVK</sequence>
<dbReference type="CDD" id="cd05830">
    <property type="entry name" value="Sortase_E"/>
    <property type="match status" value="1"/>
</dbReference>
<dbReference type="InterPro" id="IPR005754">
    <property type="entry name" value="Sortase"/>
</dbReference>
<proteinExistence type="predicted"/>
<dbReference type="Proteomes" id="UP000261706">
    <property type="component" value="Unassembled WGS sequence"/>
</dbReference>
<dbReference type="InterPro" id="IPR023365">
    <property type="entry name" value="Sortase_dom-sf"/>
</dbReference>
<name>A0A354G3K5_UNCKA</name>
<dbReference type="InterPro" id="IPR042003">
    <property type="entry name" value="Sortase_E"/>
</dbReference>
<protein>
    <recommendedName>
        <fullName evidence="5">Sortase</fullName>
    </recommendedName>
</protein>
<dbReference type="Gene3D" id="2.40.260.10">
    <property type="entry name" value="Sortase"/>
    <property type="match status" value="1"/>
</dbReference>
<feature type="transmembrane region" description="Helical" evidence="2">
    <location>
        <begin position="157"/>
        <end position="180"/>
    </location>
</feature>
<dbReference type="SUPFAM" id="SSF63817">
    <property type="entry name" value="Sortase"/>
    <property type="match status" value="1"/>
</dbReference>
<dbReference type="GO" id="GO:0016787">
    <property type="term" value="F:hydrolase activity"/>
    <property type="evidence" value="ECO:0007669"/>
    <property type="project" value="UniProtKB-KW"/>
</dbReference>
<gene>
    <name evidence="3" type="ORF">DDY47_01505</name>
</gene>
<evidence type="ECO:0000256" key="1">
    <source>
        <dbReference type="ARBA" id="ARBA00022801"/>
    </source>
</evidence>
<evidence type="ECO:0000313" key="3">
    <source>
        <dbReference type="EMBL" id="HBI35593.1"/>
    </source>
</evidence>